<feature type="signal peptide" evidence="1">
    <location>
        <begin position="1"/>
        <end position="22"/>
    </location>
</feature>
<reference evidence="2" key="1">
    <citation type="submission" date="2019-10" db="EMBL/GenBank/DDBJ databases">
        <authorList>
            <person name="Alexander J."/>
            <person name="Oliphant A."/>
            <person name="Wilcockson D."/>
            <person name="Brendler-Spieth T."/>
            <person name="Dircksen H."/>
            <person name="Webster S."/>
        </authorList>
    </citation>
    <scope>NUCLEOTIDE SEQUENCE</scope>
    <source>
        <tissue evidence="2">Nervous tissue</tissue>
    </source>
</reference>
<protein>
    <submittedName>
        <fullName evidence="2">Pigment-dispersing hormone 3</fullName>
    </submittedName>
</protein>
<name>A0A7G8LRN4_CARMA</name>
<dbReference type="AlphaFoldDB" id="A0A7G8LRN4"/>
<gene>
    <name evidence="2" type="primary">PDH3</name>
</gene>
<proteinExistence type="evidence at transcript level"/>
<feature type="chain" id="PRO_5029010547" evidence="1">
    <location>
        <begin position="23"/>
        <end position="79"/>
    </location>
</feature>
<dbReference type="EMBL" id="MN602309">
    <property type="protein sequence ID" value="QNJ59906.1"/>
    <property type="molecule type" value="mRNA"/>
</dbReference>
<organism evidence="2">
    <name type="scientific">Carcinus maenas</name>
    <name type="common">Common shore crab</name>
    <name type="synonym">Green crab</name>
    <dbReference type="NCBI Taxonomy" id="6759"/>
    <lineage>
        <taxon>Eukaryota</taxon>
        <taxon>Metazoa</taxon>
        <taxon>Ecdysozoa</taxon>
        <taxon>Arthropoda</taxon>
        <taxon>Crustacea</taxon>
        <taxon>Multicrustacea</taxon>
        <taxon>Malacostraca</taxon>
        <taxon>Eumalacostraca</taxon>
        <taxon>Eucarida</taxon>
        <taxon>Decapoda</taxon>
        <taxon>Pleocyemata</taxon>
        <taxon>Brachyura</taxon>
        <taxon>Eubrachyura</taxon>
        <taxon>Portunoidea</taxon>
        <taxon>Carcinidae</taxon>
        <taxon>Carcinus</taxon>
    </lineage>
</organism>
<sequence length="79" mass="8658">MRYSVVVAVLLVVVFSVLFTQGQELNLPEREALANLAAHILKLVRSSPEVGAGLPHKRNSEIINSLLGLNRLINDAGRR</sequence>
<keyword evidence="1" id="KW-0732">Signal</keyword>
<evidence type="ECO:0000313" key="2">
    <source>
        <dbReference type="EMBL" id="QNJ59906.1"/>
    </source>
</evidence>
<accession>A0A7G8LRN4</accession>
<evidence type="ECO:0000256" key="1">
    <source>
        <dbReference type="SAM" id="SignalP"/>
    </source>
</evidence>